<accession>A0ABQ7T6J6</accession>
<organism evidence="1 2">
    <name type="scientific">Phrynosoma platyrhinos</name>
    <name type="common">Desert horned lizard</name>
    <dbReference type="NCBI Taxonomy" id="52577"/>
    <lineage>
        <taxon>Eukaryota</taxon>
        <taxon>Metazoa</taxon>
        <taxon>Chordata</taxon>
        <taxon>Craniata</taxon>
        <taxon>Vertebrata</taxon>
        <taxon>Euteleostomi</taxon>
        <taxon>Lepidosauria</taxon>
        <taxon>Squamata</taxon>
        <taxon>Bifurcata</taxon>
        <taxon>Unidentata</taxon>
        <taxon>Episquamata</taxon>
        <taxon>Toxicofera</taxon>
        <taxon>Iguania</taxon>
        <taxon>Phrynosomatidae</taxon>
        <taxon>Phrynosomatinae</taxon>
        <taxon>Phrynosoma</taxon>
    </lineage>
</organism>
<protein>
    <submittedName>
        <fullName evidence="1">Uncharacterized protein</fullName>
    </submittedName>
</protein>
<sequence length="98" mass="11360">MSPKQNSYESWIFFQDYQADSGIVLPSEELKHFTLHSAKRSKESLLSSTTKRDFYSFSCGHISDVTQPFIHDNIMWEGKHGFPRPIYNSVVRYSTPPV</sequence>
<evidence type="ECO:0000313" key="2">
    <source>
        <dbReference type="Proteomes" id="UP000826234"/>
    </source>
</evidence>
<evidence type="ECO:0000313" key="1">
    <source>
        <dbReference type="EMBL" id="KAH0625085.1"/>
    </source>
</evidence>
<dbReference type="EMBL" id="JAIPUX010001232">
    <property type="protein sequence ID" value="KAH0625085.1"/>
    <property type="molecule type" value="Genomic_DNA"/>
</dbReference>
<proteinExistence type="predicted"/>
<gene>
    <name evidence="1" type="ORF">JD844_033171</name>
</gene>
<dbReference type="Proteomes" id="UP000826234">
    <property type="component" value="Unassembled WGS sequence"/>
</dbReference>
<keyword evidence="2" id="KW-1185">Reference proteome</keyword>
<name>A0ABQ7T6J6_PHRPL</name>
<comment type="caution">
    <text evidence="1">The sequence shown here is derived from an EMBL/GenBank/DDBJ whole genome shotgun (WGS) entry which is preliminary data.</text>
</comment>
<reference evidence="1 2" key="1">
    <citation type="journal article" date="2022" name="Gigascience">
        <title>A chromosome-level genome assembly and annotation of the desert horned lizard, Phrynosoma platyrhinos, provides insight into chromosomal rearrangements among reptiles.</title>
        <authorList>
            <person name="Koochekian N."/>
            <person name="Ascanio A."/>
            <person name="Farleigh K."/>
            <person name="Card D.C."/>
            <person name="Schield D.R."/>
            <person name="Castoe T.A."/>
            <person name="Jezkova T."/>
        </authorList>
    </citation>
    <scope>NUCLEOTIDE SEQUENCE [LARGE SCALE GENOMIC DNA]</scope>
    <source>
        <strain evidence="1">NK-2021</strain>
    </source>
</reference>